<dbReference type="GO" id="GO:0005737">
    <property type="term" value="C:cytoplasm"/>
    <property type="evidence" value="ECO:0007669"/>
    <property type="project" value="TreeGrafter"/>
</dbReference>
<evidence type="ECO:0000313" key="8">
    <source>
        <dbReference type="Proteomes" id="UP000053029"/>
    </source>
</evidence>
<dbReference type="GO" id="GO:0045116">
    <property type="term" value="P:protein neddylation"/>
    <property type="evidence" value="ECO:0007669"/>
    <property type="project" value="UniProtKB-UniRule"/>
</dbReference>
<feature type="region of interest" description="Disordered" evidence="5">
    <location>
        <begin position="1"/>
        <end position="21"/>
    </location>
</feature>
<keyword evidence="3 4" id="KW-0833">Ubl conjugation pathway</keyword>
<protein>
    <recommendedName>
        <fullName evidence="4">NEDD8-activating enzyme E1 regulatory subunit</fullName>
    </recommendedName>
</protein>
<dbReference type="UniPathway" id="UPA00885"/>
<reference evidence="7 8" key="1">
    <citation type="submission" date="2015-01" db="EMBL/GenBank/DDBJ databases">
        <title>The Genome Sequence of Fonsecaea pedrosoi CBS 271.37.</title>
        <authorList>
            <consortium name="The Broad Institute Genomics Platform"/>
            <person name="Cuomo C."/>
            <person name="de Hoog S."/>
            <person name="Gorbushina A."/>
            <person name="Stielow B."/>
            <person name="Teixiera M."/>
            <person name="Abouelleil A."/>
            <person name="Chapman S.B."/>
            <person name="Priest M."/>
            <person name="Young S.K."/>
            <person name="Wortman J."/>
            <person name="Nusbaum C."/>
            <person name="Birren B."/>
        </authorList>
    </citation>
    <scope>NUCLEOTIDE SEQUENCE [LARGE SCALE GENOMIC DNA]</scope>
    <source>
        <strain evidence="7 8">CBS 271.37</strain>
    </source>
</reference>
<evidence type="ECO:0000256" key="5">
    <source>
        <dbReference type="SAM" id="MobiDB-lite"/>
    </source>
</evidence>
<dbReference type="HOGENOM" id="CLU_019618_1_0_1"/>
<accession>A0A0D2H5K7</accession>
<dbReference type="AlphaFoldDB" id="A0A0D2H5K7"/>
<feature type="domain" description="THIF-type NAD/FAD binding fold" evidence="6">
    <location>
        <begin position="24"/>
        <end position="516"/>
    </location>
</feature>
<proteinExistence type="inferred from homology"/>
<dbReference type="STRING" id="1442368.A0A0D2H5K7"/>
<dbReference type="GeneID" id="25301029"/>
<comment type="function">
    <text evidence="4">Regulatory subunit of the dimeric UBA3-ULA1 E1 enzyme.</text>
</comment>
<evidence type="ECO:0000256" key="4">
    <source>
        <dbReference type="PIRNR" id="PIRNR039099"/>
    </source>
</evidence>
<dbReference type="PANTHER" id="PTHR10953:SF29">
    <property type="entry name" value="NEDD8-ACTIVATING ENZYME E1 REGULATORY SUBUNIT"/>
    <property type="match status" value="1"/>
</dbReference>
<dbReference type="OrthoDB" id="1708823at2759"/>
<dbReference type="SUPFAM" id="SSF69572">
    <property type="entry name" value="Activating enzymes of the ubiquitin-like proteins"/>
    <property type="match status" value="1"/>
</dbReference>
<dbReference type="PANTHER" id="PTHR10953">
    <property type="entry name" value="UBIQUITIN-ACTIVATING ENZYME E1"/>
    <property type="match status" value="1"/>
</dbReference>
<evidence type="ECO:0000313" key="7">
    <source>
        <dbReference type="EMBL" id="KIW86145.1"/>
    </source>
</evidence>
<dbReference type="Gene3D" id="3.40.50.720">
    <property type="entry name" value="NAD(P)-binding Rossmann-like Domain"/>
    <property type="match status" value="2"/>
</dbReference>
<comment type="pathway">
    <text evidence="1 4">Protein modification; protein neddylation.</text>
</comment>
<dbReference type="PIRSF" id="PIRSF039099">
    <property type="entry name" value="APP-BP1"/>
    <property type="match status" value="1"/>
</dbReference>
<evidence type="ECO:0000256" key="1">
    <source>
        <dbReference type="ARBA" id="ARBA00005032"/>
    </source>
</evidence>
<dbReference type="Proteomes" id="UP000053029">
    <property type="component" value="Unassembled WGS sequence"/>
</dbReference>
<organism evidence="7 8">
    <name type="scientific">Fonsecaea pedrosoi CBS 271.37</name>
    <dbReference type="NCBI Taxonomy" id="1442368"/>
    <lineage>
        <taxon>Eukaryota</taxon>
        <taxon>Fungi</taxon>
        <taxon>Dikarya</taxon>
        <taxon>Ascomycota</taxon>
        <taxon>Pezizomycotina</taxon>
        <taxon>Eurotiomycetes</taxon>
        <taxon>Chaetothyriomycetidae</taxon>
        <taxon>Chaetothyriales</taxon>
        <taxon>Herpotrichiellaceae</taxon>
        <taxon>Fonsecaea</taxon>
    </lineage>
</organism>
<dbReference type="InterPro" id="IPR035985">
    <property type="entry name" value="Ubiquitin-activating_enz"/>
</dbReference>
<sequence length="538" mass="59472">MTEIAPREVTPPVLQPPSAKERKYDRQLRLWAASGQRALEQSHVLLVVGDEAYGSNSSVAGAEALKNLILPSVGSFTIADPATVTERDLGINFFLESDSLHKSRADEMRRLLQELNPDVTGHAISAPLMEWLPVQDSLKPYNLILLGAPLSREPLERICGYALENSIPVIYLQSVGFFASFSIQLPTEFPIVDTHPDPESTQDLRLLAPWPELDAEVDSLGDLSSLSDHEHGHIPYILILLHYLRRWKLDHNDQYPSSFKEKTEFRDLVKSGARTNNPEGGEENFDEACASVLKSITPPPIGSGCKEMMAMLSCTNLSKDSANFWVVANAIKQFYDTHEVLPLPGTLPDMKATSADYVKLQTIYKSKARADVAEVTRLVREIEASLLRTTAQVPDSEIEAFCKNASHVRVLTNQNKEALPSLRLLMPDNKLSSRLISIVENDWESLFPVFVALNNKAFSADVSLNIQSLSSDPEIQENIANAIEEVERAEGGELHNISSIAGGMVAQEAIKLLTRQYVPVDGTCVFDGIKSKSAVFKI</sequence>
<dbReference type="Pfam" id="PF00899">
    <property type="entry name" value="ThiF"/>
    <property type="match status" value="1"/>
</dbReference>
<evidence type="ECO:0000256" key="3">
    <source>
        <dbReference type="ARBA" id="ARBA00022786"/>
    </source>
</evidence>
<dbReference type="InterPro" id="IPR000594">
    <property type="entry name" value="ThiF_NAD_FAD-bd"/>
</dbReference>
<gene>
    <name evidence="7" type="ORF">Z517_01539</name>
</gene>
<dbReference type="EMBL" id="KN846969">
    <property type="protein sequence ID" value="KIW86145.1"/>
    <property type="molecule type" value="Genomic_DNA"/>
</dbReference>
<dbReference type="InterPro" id="IPR045886">
    <property type="entry name" value="ThiF/MoeB/HesA"/>
</dbReference>
<dbReference type="VEuPathDB" id="FungiDB:Z517_01539"/>
<dbReference type="RefSeq" id="XP_013289953.1">
    <property type="nucleotide sequence ID" value="XM_013434499.1"/>
</dbReference>
<evidence type="ECO:0000259" key="6">
    <source>
        <dbReference type="Pfam" id="PF00899"/>
    </source>
</evidence>
<evidence type="ECO:0000256" key="2">
    <source>
        <dbReference type="ARBA" id="ARBA00006868"/>
    </source>
</evidence>
<dbReference type="InterPro" id="IPR030667">
    <property type="entry name" value="APP-BP1"/>
</dbReference>
<name>A0A0D2H5K7_9EURO</name>
<dbReference type="GO" id="GO:0019781">
    <property type="term" value="F:NEDD8 activating enzyme activity"/>
    <property type="evidence" value="ECO:0007669"/>
    <property type="project" value="UniProtKB-UniRule"/>
</dbReference>
<comment type="similarity">
    <text evidence="2 4">Belongs to the ubiquitin-activating E1 family. ULA1 subfamily.</text>
</comment>
<keyword evidence="8" id="KW-1185">Reference proteome</keyword>